<accession>A0A1B8NV74</accession>
<protein>
    <submittedName>
        <fullName evidence="1">Uncharacterized protein</fullName>
    </submittedName>
</protein>
<gene>
    <name evidence="1" type="ORF">A8U91_02962</name>
</gene>
<dbReference type="EMBL" id="MAJD01000002">
    <property type="protein sequence ID" value="OBX33919.1"/>
    <property type="molecule type" value="Genomic_DNA"/>
</dbReference>
<evidence type="ECO:0000313" key="1">
    <source>
        <dbReference type="EMBL" id="OBX33919.1"/>
    </source>
</evidence>
<proteinExistence type="predicted"/>
<evidence type="ECO:0000313" key="2">
    <source>
        <dbReference type="Proteomes" id="UP000092504"/>
    </source>
</evidence>
<dbReference type="Proteomes" id="UP000092504">
    <property type="component" value="Unassembled WGS sequence"/>
</dbReference>
<name>A0A1B8NV74_HALEL</name>
<dbReference type="PATRIC" id="fig|2746.7.peg.3044"/>
<comment type="caution">
    <text evidence="1">The sequence shown here is derived from an EMBL/GenBank/DDBJ whole genome shotgun (WGS) entry which is preliminary data.</text>
</comment>
<reference evidence="1 2" key="1">
    <citation type="submission" date="2016-06" db="EMBL/GenBank/DDBJ databases">
        <title>Genome sequence of halotolerant plant growth promoting strain of Halomonas elongata HEK1 isolated from salterns of Rann of Kutch, Gujarat, India.</title>
        <authorList>
            <person name="Gaba S."/>
            <person name="Singh R.N."/>
            <person name="Abrol S."/>
            <person name="Kaushik R."/>
            <person name="Saxena A.K."/>
        </authorList>
    </citation>
    <scope>NUCLEOTIDE SEQUENCE [LARGE SCALE GENOMIC DNA]</scope>
    <source>
        <strain evidence="1 2">HEK1</strain>
    </source>
</reference>
<sequence length="102" mass="11916">MANQECITDNDLSRLVRDQEVERLYLDNEIRTLIAIASHARDYLDEGAILPPKDFTTCVEELTEVMESIDTKSLQYEKRALTLQRKRSRLRDKPAHHQETES</sequence>
<organism evidence="1 2">
    <name type="scientific">Halomonas elongata</name>
    <dbReference type="NCBI Taxonomy" id="2746"/>
    <lineage>
        <taxon>Bacteria</taxon>
        <taxon>Pseudomonadati</taxon>
        <taxon>Pseudomonadota</taxon>
        <taxon>Gammaproteobacteria</taxon>
        <taxon>Oceanospirillales</taxon>
        <taxon>Halomonadaceae</taxon>
        <taxon>Halomonas</taxon>
    </lineage>
</organism>
<dbReference type="AlphaFoldDB" id="A0A1B8NV74"/>